<organism evidence="3 4">
    <name type="scientific">Lepidopterella palustris CBS 459.81</name>
    <dbReference type="NCBI Taxonomy" id="1314670"/>
    <lineage>
        <taxon>Eukaryota</taxon>
        <taxon>Fungi</taxon>
        <taxon>Dikarya</taxon>
        <taxon>Ascomycota</taxon>
        <taxon>Pezizomycotina</taxon>
        <taxon>Dothideomycetes</taxon>
        <taxon>Pleosporomycetidae</taxon>
        <taxon>Mytilinidiales</taxon>
        <taxon>Argynnaceae</taxon>
        <taxon>Lepidopterella</taxon>
    </lineage>
</organism>
<reference evidence="3 4" key="1">
    <citation type="journal article" date="2016" name="Nat. Commun.">
        <title>Ectomycorrhizal ecology is imprinted in the genome of the dominant symbiotic fungus Cenococcum geophilum.</title>
        <authorList>
            <consortium name="DOE Joint Genome Institute"/>
            <person name="Peter M."/>
            <person name="Kohler A."/>
            <person name="Ohm R.A."/>
            <person name="Kuo A."/>
            <person name="Krutzmann J."/>
            <person name="Morin E."/>
            <person name="Arend M."/>
            <person name="Barry K.W."/>
            <person name="Binder M."/>
            <person name="Choi C."/>
            <person name="Clum A."/>
            <person name="Copeland A."/>
            <person name="Grisel N."/>
            <person name="Haridas S."/>
            <person name="Kipfer T."/>
            <person name="LaButti K."/>
            <person name="Lindquist E."/>
            <person name="Lipzen A."/>
            <person name="Maire R."/>
            <person name="Meier B."/>
            <person name="Mihaltcheva S."/>
            <person name="Molinier V."/>
            <person name="Murat C."/>
            <person name="Poggeler S."/>
            <person name="Quandt C.A."/>
            <person name="Sperisen C."/>
            <person name="Tritt A."/>
            <person name="Tisserant E."/>
            <person name="Crous P.W."/>
            <person name="Henrissat B."/>
            <person name="Nehls U."/>
            <person name="Egli S."/>
            <person name="Spatafora J.W."/>
            <person name="Grigoriev I.V."/>
            <person name="Martin F.M."/>
        </authorList>
    </citation>
    <scope>NUCLEOTIDE SEQUENCE [LARGE SCALE GENOMIC DNA]</scope>
    <source>
        <strain evidence="3 4">CBS 459.81</strain>
    </source>
</reference>
<keyword evidence="4" id="KW-1185">Reference proteome</keyword>
<dbReference type="GO" id="GO:0005525">
    <property type="term" value="F:GTP binding"/>
    <property type="evidence" value="ECO:0007669"/>
    <property type="project" value="InterPro"/>
</dbReference>
<evidence type="ECO:0000313" key="4">
    <source>
        <dbReference type="Proteomes" id="UP000250266"/>
    </source>
</evidence>
<gene>
    <name evidence="3" type="ORF">K432DRAFT_250303</name>
</gene>
<feature type="non-terminal residue" evidence="3">
    <location>
        <position position="1"/>
    </location>
</feature>
<accession>A0A8E2DYE2</accession>
<dbReference type="InterPro" id="IPR027417">
    <property type="entry name" value="P-loop_NTPase"/>
</dbReference>
<dbReference type="InterPro" id="IPR045058">
    <property type="entry name" value="GIMA/IAN/Toc"/>
</dbReference>
<feature type="domain" description="G" evidence="2">
    <location>
        <begin position="1"/>
        <end position="67"/>
    </location>
</feature>
<dbReference type="Pfam" id="PF01926">
    <property type="entry name" value="MMR_HSR1"/>
    <property type="match status" value="1"/>
</dbReference>
<sequence length="336" mass="38999">IAVMGVTGAGKSTFIQLVSGNEDIEIGHDLRSCTSEIQGYTFHFNGYNINIVDTPGFNDTFKTETQVLQDIADWLKQSYDSETRLNGIIYLHSLVNVRMEGSALRNLKMFRELCGPKPLNNVILATTFWGEVNKELAVKREAELETTSEFWGDMIARGSTMKRLKDRRTALEIIELLVGKAPVTLQIQDELVKGKKLVETEAGKIVNEELMRLETTHKRELEKIQQELQEVRDHDEELQQILEAQQRKLDKELNKVHRQQEQLRYDRRAEKRKMEIDFEARINEIQIKMDMERQAKVRDFNFDQAVALVRANEGKVRPEDREVLERKIAELSRMPE</sequence>
<dbReference type="SUPFAM" id="SSF52540">
    <property type="entry name" value="P-loop containing nucleoside triphosphate hydrolases"/>
    <property type="match status" value="1"/>
</dbReference>
<proteinExistence type="predicted"/>
<dbReference type="PANTHER" id="PTHR10903">
    <property type="entry name" value="GTPASE, IMAP FAMILY MEMBER-RELATED"/>
    <property type="match status" value="1"/>
</dbReference>
<dbReference type="Gene3D" id="3.40.50.300">
    <property type="entry name" value="P-loop containing nucleotide triphosphate hydrolases"/>
    <property type="match status" value="1"/>
</dbReference>
<dbReference type="OrthoDB" id="8954335at2759"/>
<evidence type="ECO:0000313" key="3">
    <source>
        <dbReference type="EMBL" id="OCK73986.1"/>
    </source>
</evidence>
<feature type="non-terminal residue" evidence="3">
    <location>
        <position position="336"/>
    </location>
</feature>
<evidence type="ECO:0000259" key="2">
    <source>
        <dbReference type="Pfam" id="PF01926"/>
    </source>
</evidence>
<dbReference type="InterPro" id="IPR006073">
    <property type="entry name" value="GTP-bd"/>
</dbReference>
<keyword evidence="1" id="KW-0175">Coiled coil</keyword>
<dbReference type="Proteomes" id="UP000250266">
    <property type="component" value="Unassembled WGS sequence"/>
</dbReference>
<name>A0A8E2DYE2_9PEZI</name>
<evidence type="ECO:0000256" key="1">
    <source>
        <dbReference type="SAM" id="Coils"/>
    </source>
</evidence>
<protein>
    <recommendedName>
        <fullName evidence="2">G domain-containing protein</fullName>
    </recommendedName>
</protein>
<feature type="coiled-coil region" evidence="1">
    <location>
        <begin position="207"/>
        <end position="262"/>
    </location>
</feature>
<dbReference type="PANTHER" id="PTHR10903:SF184">
    <property type="entry name" value="GTP-BINDING PROTEIN A"/>
    <property type="match status" value="1"/>
</dbReference>
<dbReference type="EMBL" id="KV745595">
    <property type="protein sequence ID" value="OCK73986.1"/>
    <property type="molecule type" value="Genomic_DNA"/>
</dbReference>
<dbReference type="AlphaFoldDB" id="A0A8E2DYE2"/>